<evidence type="ECO:0000313" key="2">
    <source>
        <dbReference type="Proteomes" id="UP001257659"/>
    </source>
</evidence>
<dbReference type="Gene3D" id="3.40.50.150">
    <property type="entry name" value="Vaccinia Virus protein VP39"/>
    <property type="match status" value="1"/>
</dbReference>
<dbReference type="GO" id="GO:0008168">
    <property type="term" value="F:methyltransferase activity"/>
    <property type="evidence" value="ECO:0007669"/>
    <property type="project" value="UniProtKB-KW"/>
</dbReference>
<gene>
    <name evidence="1" type="ORF">GGR31_000412</name>
</gene>
<evidence type="ECO:0000313" key="1">
    <source>
        <dbReference type="EMBL" id="MDR6299796.1"/>
    </source>
</evidence>
<protein>
    <submittedName>
        <fullName evidence="1">SAM-dependent methyltransferase</fullName>
    </submittedName>
</protein>
<sequence>MLIEFRNKKAFPGWELAPQFLSNLITSYKIKNVLEIGSGANPTLDAETILSLGINYTTNDLSAEELKKAPKEFATWKADLCNSEDIKNHSKKYDLIFSRMVNEHIENGEQYYKNIFHLLEPGGITAHCFSTLYAFPFLVNRILPENLSDKLLDIFNPRDRHQHEKFPAYYSWSRGPSKKSIKKFQSIGFEVIEYVGYFGHSYYRKRLPFLHSLEQRKANYLVKNPISSLTSYAHVILKKPK</sequence>
<name>A0ABU1K3B1_9FLAO</name>
<dbReference type="Proteomes" id="UP001257659">
    <property type="component" value="Unassembled WGS sequence"/>
</dbReference>
<keyword evidence="2" id="KW-1185">Reference proteome</keyword>
<comment type="caution">
    <text evidence="1">The sequence shown here is derived from an EMBL/GenBank/DDBJ whole genome shotgun (WGS) entry which is preliminary data.</text>
</comment>
<dbReference type="RefSeq" id="WP_309726769.1">
    <property type="nucleotide sequence ID" value="NZ_JAVDQA010000001.1"/>
</dbReference>
<reference evidence="1 2" key="1">
    <citation type="submission" date="2023-07" db="EMBL/GenBank/DDBJ databases">
        <title>Genomic Encyclopedia of Type Strains, Phase IV (KMG-IV): sequencing the most valuable type-strain genomes for metagenomic binning, comparative biology and taxonomic classification.</title>
        <authorList>
            <person name="Goeker M."/>
        </authorList>
    </citation>
    <scope>NUCLEOTIDE SEQUENCE [LARGE SCALE GENOMIC DNA]</scope>
    <source>
        <strain evidence="1 2">DSM 102814</strain>
    </source>
</reference>
<proteinExistence type="predicted"/>
<organism evidence="1 2">
    <name type="scientific">Mesonia maritima</name>
    <dbReference type="NCBI Taxonomy" id="1793873"/>
    <lineage>
        <taxon>Bacteria</taxon>
        <taxon>Pseudomonadati</taxon>
        <taxon>Bacteroidota</taxon>
        <taxon>Flavobacteriia</taxon>
        <taxon>Flavobacteriales</taxon>
        <taxon>Flavobacteriaceae</taxon>
        <taxon>Mesonia</taxon>
    </lineage>
</organism>
<dbReference type="Pfam" id="PF13489">
    <property type="entry name" value="Methyltransf_23"/>
    <property type="match status" value="1"/>
</dbReference>
<accession>A0ABU1K3B1</accession>
<keyword evidence="1" id="KW-0489">Methyltransferase</keyword>
<dbReference type="InterPro" id="IPR029063">
    <property type="entry name" value="SAM-dependent_MTases_sf"/>
</dbReference>
<dbReference type="EMBL" id="JAVDQA010000001">
    <property type="protein sequence ID" value="MDR6299796.1"/>
    <property type="molecule type" value="Genomic_DNA"/>
</dbReference>
<keyword evidence="1" id="KW-0808">Transferase</keyword>
<dbReference type="GO" id="GO:0032259">
    <property type="term" value="P:methylation"/>
    <property type="evidence" value="ECO:0007669"/>
    <property type="project" value="UniProtKB-KW"/>
</dbReference>
<dbReference type="SUPFAM" id="SSF53335">
    <property type="entry name" value="S-adenosyl-L-methionine-dependent methyltransferases"/>
    <property type="match status" value="1"/>
</dbReference>